<keyword evidence="3 7" id="KW-0812">Transmembrane</keyword>
<sequence length="216" mass="23968">MSVHVEPAEVLTFKRPLTRTSKEILTISNSGDHDIAFKVKTTAPKLYCVRPNAGTVTAGETMEIQVMLQPFKEEPPLDQKCKDKFLVQSVPITEELKSLESIDLWAHVESKSKGSINQIKLRCDYAGANDEKNVVERSPSESTVVSHQKSDTEQFATDEVSKLRLELDAYKNELETLRCRAPDAAVVKKNGVPLPVVVAIALISVLVSFVLFRQSS</sequence>
<dbReference type="GO" id="GO:0090158">
    <property type="term" value="P:endoplasmic reticulum membrane organization"/>
    <property type="evidence" value="ECO:0007669"/>
    <property type="project" value="TreeGrafter"/>
</dbReference>
<evidence type="ECO:0000256" key="1">
    <source>
        <dbReference type="ARBA" id="ARBA00004211"/>
    </source>
</evidence>
<keyword evidence="10" id="KW-1185">Reference proteome</keyword>
<evidence type="ECO:0000256" key="7">
    <source>
        <dbReference type="SAM" id="Phobius"/>
    </source>
</evidence>
<dbReference type="Proteomes" id="UP000193560">
    <property type="component" value="Unassembled WGS sequence"/>
</dbReference>
<dbReference type="InterPro" id="IPR016763">
    <property type="entry name" value="VAP"/>
</dbReference>
<dbReference type="GO" id="GO:0033149">
    <property type="term" value="F:FFAT motif binding"/>
    <property type="evidence" value="ECO:0007669"/>
    <property type="project" value="TreeGrafter"/>
</dbReference>
<dbReference type="EMBL" id="MCGE01000025">
    <property type="protein sequence ID" value="ORZ10118.1"/>
    <property type="molecule type" value="Genomic_DNA"/>
</dbReference>
<keyword evidence="4 7" id="KW-1133">Transmembrane helix</keyword>
<dbReference type="InterPro" id="IPR013783">
    <property type="entry name" value="Ig-like_fold"/>
</dbReference>
<organism evidence="9 10">
    <name type="scientific">Absidia repens</name>
    <dbReference type="NCBI Taxonomy" id="90262"/>
    <lineage>
        <taxon>Eukaryota</taxon>
        <taxon>Fungi</taxon>
        <taxon>Fungi incertae sedis</taxon>
        <taxon>Mucoromycota</taxon>
        <taxon>Mucoromycotina</taxon>
        <taxon>Mucoromycetes</taxon>
        <taxon>Mucorales</taxon>
        <taxon>Cunninghamellaceae</taxon>
        <taxon>Absidia</taxon>
    </lineage>
</organism>
<feature type="transmembrane region" description="Helical" evidence="7">
    <location>
        <begin position="192"/>
        <end position="212"/>
    </location>
</feature>
<dbReference type="GO" id="GO:0061817">
    <property type="term" value="P:endoplasmic reticulum-plasma membrane tethering"/>
    <property type="evidence" value="ECO:0007669"/>
    <property type="project" value="TreeGrafter"/>
</dbReference>
<comment type="caution">
    <text evidence="9">The sequence shown here is derived from an EMBL/GenBank/DDBJ whole genome shotgun (WGS) entry which is preliminary data.</text>
</comment>
<dbReference type="Pfam" id="PF00635">
    <property type="entry name" value="Motile_Sperm"/>
    <property type="match status" value="1"/>
</dbReference>
<dbReference type="SUPFAM" id="SSF49354">
    <property type="entry name" value="PapD-like"/>
    <property type="match status" value="1"/>
</dbReference>
<keyword evidence="6" id="KW-0175">Coiled coil</keyword>
<dbReference type="AlphaFoldDB" id="A0A1X2I5Z2"/>
<name>A0A1X2I5Z2_9FUNG</name>
<comment type="subcellular location">
    <subcellularLocation>
        <location evidence="1">Membrane</location>
        <topology evidence="1">Single-pass type IV membrane protein</topology>
    </subcellularLocation>
</comment>
<feature type="domain" description="MSP" evidence="8">
    <location>
        <begin position="2"/>
        <end position="126"/>
    </location>
</feature>
<dbReference type="PIRSF" id="PIRSF019693">
    <property type="entry name" value="VAMP-associated"/>
    <property type="match status" value="1"/>
</dbReference>
<evidence type="ECO:0000256" key="4">
    <source>
        <dbReference type="ARBA" id="ARBA00022989"/>
    </source>
</evidence>
<dbReference type="InterPro" id="IPR000535">
    <property type="entry name" value="MSP_dom"/>
</dbReference>
<dbReference type="Gene3D" id="2.60.40.10">
    <property type="entry name" value="Immunoglobulins"/>
    <property type="match status" value="1"/>
</dbReference>
<dbReference type="OrthoDB" id="264603at2759"/>
<evidence type="ECO:0000256" key="6">
    <source>
        <dbReference type="SAM" id="Coils"/>
    </source>
</evidence>
<reference evidence="9 10" key="1">
    <citation type="submission" date="2016-07" db="EMBL/GenBank/DDBJ databases">
        <title>Pervasive Adenine N6-methylation of Active Genes in Fungi.</title>
        <authorList>
            <consortium name="DOE Joint Genome Institute"/>
            <person name="Mondo S.J."/>
            <person name="Dannebaum R.O."/>
            <person name="Kuo R.C."/>
            <person name="Labutti K."/>
            <person name="Haridas S."/>
            <person name="Kuo A."/>
            <person name="Salamov A."/>
            <person name="Ahrendt S.R."/>
            <person name="Lipzen A."/>
            <person name="Sullivan W."/>
            <person name="Andreopoulos W.B."/>
            <person name="Clum A."/>
            <person name="Lindquist E."/>
            <person name="Daum C."/>
            <person name="Ramamoorthy G.K."/>
            <person name="Gryganskyi A."/>
            <person name="Culley D."/>
            <person name="Magnuson J.K."/>
            <person name="James T.Y."/>
            <person name="O'Malley M.A."/>
            <person name="Stajich J.E."/>
            <person name="Spatafora J.W."/>
            <person name="Visel A."/>
            <person name="Grigoriev I.V."/>
        </authorList>
    </citation>
    <scope>NUCLEOTIDE SEQUENCE [LARGE SCALE GENOMIC DNA]</scope>
    <source>
        <strain evidence="9 10">NRRL 1336</strain>
    </source>
</reference>
<evidence type="ECO:0000313" key="9">
    <source>
        <dbReference type="EMBL" id="ORZ10118.1"/>
    </source>
</evidence>
<keyword evidence="5 7" id="KW-0472">Membrane</keyword>
<dbReference type="InterPro" id="IPR008962">
    <property type="entry name" value="PapD-like_sf"/>
</dbReference>
<evidence type="ECO:0000256" key="2">
    <source>
        <dbReference type="ARBA" id="ARBA00008932"/>
    </source>
</evidence>
<dbReference type="GO" id="GO:0005789">
    <property type="term" value="C:endoplasmic reticulum membrane"/>
    <property type="evidence" value="ECO:0007669"/>
    <property type="project" value="InterPro"/>
</dbReference>
<dbReference type="STRING" id="90262.A0A1X2I5Z2"/>
<evidence type="ECO:0000259" key="8">
    <source>
        <dbReference type="PROSITE" id="PS50202"/>
    </source>
</evidence>
<proteinExistence type="inferred from homology"/>
<evidence type="ECO:0000256" key="3">
    <source>
        <dbReference type="ARBA" id="ARBA00022692"/>
    </source>
</evidence>
<gene>
    <name evidence="9" type="ORF">BCR42DRAFT_494619</name>
</gene>
<evidence type="ECO:0000256" key="5">
    <source>
        <dbReference type="ARBA" id="ARBA00023136"/>
    </source>
</evidence>
<evidence type="ECO:0000313" key="10">
    <source>
        <dbReference type="Proteomes" id="UP000193560"/>
    </source>
</evidence>
<dbReference type="GO" id="GO:0005886">
    <property type="term" value="C:plasma membrane"/>
    <property type="evidence" value="ECO:0007669"/>
    <property type="project" value="TreeGrafter"/>
</dbReference>
<dbReference type="PROSITE" id="PS50202">
    <property type="entry name" value="MSP"/>
    <property type="match status" value="1"/>
</dbReference>
<accession>A0A1X2I5Z2</accession>
<feature type="coiled-coil region" evidence="6">
    <location>
        <begin position="153"/>
        <end position="180"/>
    </location>
</feature>
<dbReference type="PANTHER" id="PTHR10809:SF6">
    <property type="entry name" value="AT11025P-RELATED"/>
    <property type="match status" value="1"/>
</dbReference>
<dbReference type="PANTHER" id="PTHR10809">
    <property type="entry name" value="VESICLE-ASSOCIATED MEMBRANE PROTEIN-ASSOCIATED PROTEIN"/>
    <property type="match status" value="1"/>
</dbReference>
<comment type="similarity">
    <text evidence="2">Belongs to the VAMP-associated protein (VAP) (TC 9.B.17) family.</text>
</comment>
<protein>
    <submittedName>
        <fullName evidence="9">PapD-like protein</fullName>
    </submittedName>
</protein>